<feature type="region of interest" description="Disordered" evidence="1">
    <location>
        <begin position="379"/>
        <end position="402"/>
    </location>
</feature>
<reference evidence="3" key="1">
    <citation type="submission" date="2021-04" db="EMBL/GenBank/DDBJ databases">
        <authorList>
            <person name="Tunstrom K."/>
        </authorList>
    </citation>
    <scope>NUCLEOTIDE SEQUENCE</scope>
</reference>
<comment type="caution">
    <text evidence="3">The sequence shown here is derived from an EMBL/GenBank/DDBJ whole genome shotgun (WGS) entry which is preliminary data.</text>
</comment>
<feature type="region of interest" description="Disordered" evidence="1">
    <location>
        <begin position="35"/>
        <end position="58"/>
    </location>
</feature>
<evidence type="ECO:0000313" key="4">
    <source>
        <dbReference type="Proteomes" id="UP000691718"/>
    </source>
</evidence>
<dbReference type="PANTHER" id="PTHR47055">
    <property type="entry name" value="DDE_TNP_1_7 DOMAIN-CONTAINING PROTEIN"/>
    <property type="match status" value="1"/>
</dbReference>
<evidence type="ECO:0000313" key="3">
    <source>
        <dbReference type="EMBL" id="CAG4973130.1"/>
    </source>
</evidence>
<feature type="domain" description="4Fe-4S ferredoxin-type" evidence="2">
    <location>
        <begin position="399"/>
        <end position="429"/>
    </location>
</feature>
<protein>
    <submittedName>
        <fullName evidence="3">(apollo) hypothetical protein</fullName>
    </submittedName>
</protein>
<dbReference type="AlphaFoldDB" id="A0A8S3WQW9"/>
<gene>
    <name evidence="3" type="ORF">PAPOLLO_LOCUS8701</name>
</gene>
<dbReference type="InterPro" id="IPR029526">
    <property type="entry name" value="PGBD"/>
</dbReference>
<name>A0A8S3WQW9_PARAO</name>
<evidence type="ECO:0000256" key="1">
    <source>
        <dbReference type="SAM" id="MobiDB-lite"/>
    </source>
</evidence>
<dbReference type="Proteomes" id="UP000691718">
    <property type="component" value="Unassembled WGS sequence"/>
</dbReference>
<dbReference type="InterPro" id="IPR052638">
    <property type="entry name" value="PiggyBac_TE-derived"/>
</dbReference>
<sequence>MSSRRSLTLHEIATVLEEDDDFSNQRQDFDIFLLPPDTANDYQTDEDSGEEDNVSINNLPGSLLRAPAELAASTSMEKPETEDQTPPEFQEPLKKRVMNYNWRKRDLQLRPIVWKPLYHTPIERSPIEWFSLLFSEEVFEMLTIETNRYLARGYIAWFEPYQGASTFTNAQYYQLGLGASVVLSYADQLATLGYGKNYHLFIDNFFTGLPLVHELTERGFRVTGTIRENRSGKCPLLSNKEAKTKERGFYDYRISDGIIICKWHDNSIVSVCSNAVGVDPVHKTERYSQQLKKKISVSQPHLIQQYNKNMGGVDLSDQNISSLRTSIRGKKWYMPLILHCIDMSVQNAWLLYRHNGGNIDLLNFRRRIANYIIDCNKQRERPGPSRPSSITSDSRYDGKEHYVSKQEKRTRCGLCHKQCPTRCVKCNIGVHVECFIMYHTKK</sequence>
<dbReference type="InterPro" id="IPR017896">
    <property type="entry name" value="4Fe4S_Fe-S-bd"/>
</dbReference>
<feature type="region of interest" description="Disordered" evidence="1">
    <location>
        <begin position="72"/>
        <end position="91"/>
    </location>
</feature>
<dbReference type="GO" id="GO:0043565">
    <property type="term" value="F:sequence-specific DNA binding"/>
    <property type="evidence" value="ECO:0007669"/>
    <property type="project" value="TreeGrafter"/>
</dbReference>
<dbReference type="PANTHER" id="PTHR47055:SF2">
    <property type="entry name" value="PIGGYBAC TRANSPOSABLE ELEMENT-DERIVED PROTEIN 2-RELATED"/>
    <property type="match status" value="1"/>
</dbReference>
<dbReference type="Pfam" id="PF13843">
    <property type="entry name" value="DDE_Tnp_1_7"/>
    <property type="match status" value="1"/>
</dbReference>
<feature type="compositionally biased region" description="Acidic residues" evidence="1">
    <location>
        <begin position="43"/>
        <end position="53"/>
    </location>
</feature>
<organism evidence="3 4">
    <name type="scientific">Parnassius apollo</name>
    <name type="common">Apollo butterfly</name>
    <name type="synonym">Papilio apollo</name>
    <dbReference type="NCBI Taxonomy" id="110799"/>
    <lineage>
        <taxon>Eukaryota</taxon>
        <taxon>Metazoa</taxon>
        <taxon>Ecdysozoa</taxon>
        <taxon>Arthropoda</taxon>
        <taxon>Hexapoda</taxon>
        <taxon>Insecta</taxon>
        <taxon>Pterygota</taxon>
        <taxon>Neoptera</taxon>
        <taxon>Endopterygota</taxon>
        <taxon>Lepidoptera</taxon>
        <taxon>Glossata</taxon>
        <taxon>Ditrysia</taxon>
        <taxon>Papilionoidea</taxon>
        <taxon>Papilionidae</taxon>
        <taxon>Parnassiinae</taxon>
        <taxon>Parnassini</taxon>
        <taxon>Parnassius</taxon>
        <taxon>Parnassius</taxon>
    </lineage>
</organism>
<accession>A0A8S3WQW9</accession>
<evidence type="ECO:0000259" key="2">
    <source>
        <dbReference type="PROSITE" id="PS51379"/>
    </source>
</evidence>
<dbReference type="EMBL" id="CAJQZP010000631">
    <property type="protein sequence ID" value="CAG4973130.1"/>
    <property type="molecule type" value="Genomic_DNA"/>
</dbReference>
<keyword evidence="4" id="KW-1185">Reference proteome</keyword>
<dbReference type="OrthoDB" id="10057240at2759"/>
<proteinExistence type="predicted"/>
<dbReference type="PROSITE" id="PS51379">
    <property type="entry name" value="4FE4S_FER_2"/>
    <property type="match status" value="1"/>
</dbReference>